<comment type="caution">
    <text evidence="1">The sequence shown here is derived from an EMBL/GenBank/DDBJ whole genome shotgun (WGS) entry which is preliminary data.</text>
</comment>
<keyword evidence="2" id="KW-1185">Reference proteome</keyword>
<evidence type="ECO:0000313" key="1">
    <source>
        <dbReference type="EMBL" id="MBG8556290.1"/>
    </source>
</evidence>
<proteinExistence type="predicted"/>
<reference evidence="1 2" key="1">
    <citation type="submission" date="2020-11" db="EMBL/GenBank/DDBJ databases">
        <title>Hymenobacter sp.</title>
        <authorList>
            <person name="Kim M.K."/>
        </authorList>
    </citation>
    <scope>NUCLEOTIDE SEQUENCE [LARGE SCALE GENOMIC DNA]</scope>
    <source>
        <strain evidence="1 2">BT594</strain>
    </source>
</reference>
<accession>A0ABS0L8N3</accession>
<protein>
    <submittedName>
        <fullName evidence="1">Uncharacterized protein</fullName>
    </submittedName>
</protein>
<dbReference type="Proteomes" id="UP000601099">
    <property type="component" value="Unassembled WGS sequence"/>
</dbReference>
<name>A0ABS0L8N3_9BACT</name>
<organism evidence="1 2">
    <name type="scientific">Hymenobacter guriensis</name>
    <dbReference type="NCBI Taxonomy" id="2793065"/>
    <lineage>
        <taxon>Bacteria</taxon>
        <taxon>Pseudomonadati</taxon>
        <taxon>Bacteroidota</taxon>
        <taxon>Cytophagia</taxon>
        <taxon>Cytophagales</taxon>
        <taxon>Hymenobacteraceae</taxon>
        <taxon>Hymenobacter</taxon>
    </lineage>
</organism>
<evidence type="ECO:0000313" key="2">
    <source>
        <dbReference type="Proteomes" id="UP000601099"/>
    </source>
</evidence>
<dbReference type="RefSeq" id="WP_196957309.1">
    <property type="nucleotide sequence ID" value="NZ_JADWYK010000023.1"/>
</dbReference>
<sequence>MDSNAKFFIGVHVEEPTADPLSFLFQQDLLGVHTYAVRAPRRLLETMGPSAFAEHLTDYYLQQYPAEAERVGKPVLLQAVVRAMQQG</sequence>
<gene>
    <name evidence="1" type="ORF">I5L79_22280</name>
</gene>
<dbReference type="EMBL" id="JADWYK010000023">
    <property type="protein sequence ID" value="MBG8556290.1"/>
    <property type="molecule type" value="Genomic_DNA"/>
</dbReference>